<evidence type="ECO:0000256" key="8">
    <source>
        <dbReference type="ARBA" id="ARBA00023237"/>
    </source>
</evidence>
<evidence type="ECO:0000259" key="10">
    <source>
        <dbReference type="Pfam" id="PF07715"/>
    </source>
</evidence>
<comment type="subcellular location">
    <subcellularLocation>
        <location evidence="1">Cell outer membrane</location>
        <topology evidence="1">Multi-pass membrane protein</topology>
    </subcellularLocation>
</comment>
<sequence length="722" mass="81666">MKNFFYILIFIATTFAQTGNITGFVSDQNNQPLVGVNVIISGSTIGAATDINGFFEINNIEYGNYVLDVSFVGYQKQNVKINFNESYNPVRITLIEEVIQTGQIIVSAGKYEQKLEDLTVSTTVVSSDVIDKRNFSSLDAVLRYVPGFSMAEEQPSIRGSAGYSLGAGSRVLVAIDGVPMYTGDTGEIVWEFVPLTDVERIEVIKGPASSLYGSAAIGGVVNIITKKAPQKSIVHFSSHGGMYDDPSVDIWKWSKTKRTYYGYSFTHSNSLGNFGYSVSYRRTNDDGHRENDHNKRHLTYAKLSYDFNENTSLTFIGNYLFMNRGQFNFWKNSRNALRPPDADRDQLVVSNRYFGTLSFNHKFSDKFSIQVKPGIYSSVFEGRGIEITESNALLLRNEIITNYTPNEDWTFIAGTEQTYADVSSNVFSSPRFFTGSGYLHTEFKGISKLTATLGVRYDYIKIDSVEGANAIMPKLGLNYKLFDSVILRGSIGTGFRAPTPAEVFITVSIGGVDIKKNTDLTYETSLSFELGAVYKPLPNLFFDAAFFQTDYDNFIEPNFINDEGGLAIKFINLPKSRIQGAELVSDYKIIPELLNFNIGYTYLWSQDLKTKKAMKYRPRHRVYASLNYTPYPFEFGIYYRYWSRIEEIDETIVQPPVELIVEGDLRVEVYVWDLSAGYNFNLFEVPLKISANVYNLLNYNYVEFLGNIQPLRNFSLRLDAYF</sequence>
<protein>
    <submittedName>
        <fullName evidence="11">Putative outer membrane protein</fullName>
    </submittedName>
</protein>
<dbReference type="GO" id="GO:0044718">
    <property type="term" value="P:siderophore transmembrane transport"/>
    <property type="evidence" value="ECO:0007669"/>
    <property type="project" value="TreeGrafter"/>
</dbReference>
<proteinExistence type="predicted"/>
<reference evidence="11" key="1">
    <citation type="journal article" date="2015" name="Proc. Natl. Acad. Sci. U.S.A.">
        <title>Networks of energetic and metabolic interactions define dynamics in microbial communities.</title>
        <authorList>
            <person name="Embree M."/>
            <person name="Liu J.K."/>
            <person name="Al-Bassam M.M."/>
            <person name="Zengler K."/>
        </authorList>
    </citation>
    <scope>NUCLEOTIDE SEQUENCE</scope>
</reference>
<dbReference type="InterPro" id="IPR008969">
    <property type="entry name" value="CarboxyPept-like_regulatory"/>
</dbReference>
<evidence type="ECO:0000256" key="1">
    <source>
        <dbReference type="ARBA" id="ARBA00004571"/>
    </source>
</evidence>
<evidence type="ECO:0000313" key="11">
    <source>
        <dbReference type="EMBL" id="KUG26311.1"/>
    </source>
</evidence>
<dbReference type="PANTHER" id="PTHR30069:SF29">
    <property type="entry name" value="HEMOGLOBIN AND HEMOGLOBIN-HAPTOGLOBIN-BINDING PROTEIN 1-RELATED"/>
    <property type="match status" value="1"/>
</dbReference>
<name>A0A0W8FZH9_9ZZZZ</name>
<gene>
    <name evidence="11" type="ORF">ASZ90_003849</name>
</gene>
<dbReference type="GO" id="GO:0009279">
    <property type="term" value="C:cell outer membrane"/>
    <property type="evidence" value="ECO:0007669"/>
    <property type="project" value="UniProtKB-SubCell"/>
</dbReference>
<evidence type="ECO:0000259" key="9">
    <source>
        <dbReference type="Pfam" id="PF00593"/>
    </source>
</evidence>
<keyword evidence="8" id="KW-0998">Cell outer membrane</keyword>
<keyword evidence="6" id="KW-0472">Membrane</keyword>
<evidence type="ECO:0000256" key="4">
    <source>
        <dbReference type="ARBA" id="ARBA00022729"/>
    </source>
</evidence>
<keyword evidence="3" id="KW-0812">Transmembrane</keyword>
<dbReference type="Gene3D" id="2.170.130.10">
    <property type="entry name" value="TonB-dependent receptor, plug domain"/>
    <property type="match status" value="1"/>
</dbReference>
<feature type="domain" description="TonB-dependent receptor-like beta-barrel" evidence="9">
    <location>
        <begin position="259"/>
        <end position="696"/>
    </location>
</feature>
<dbReference type="CDD" id="cd01347">
    <property type="entry name" value="ligand_gated_channel"/>
    <property type="match status" value="1"/>
</dbReference>
<evidence type="ECO:0000256" key="5">
    <source>
        <dbReference type="ARBA" id="ARBA00023077"/>
    </source>
</evidence>
<dbReference type="InterPro" id="IPR037066">
    <property type="entry name" value="Plug_dom_sf"/>
</dbReference>
<dbReference type="InterPro" id="IPR012910">
    <property type="entry name" value="Plug_dom"/>
</dbReference>
<evidence type="ECO:0000256" key="2">
    <source>
        <dbReference type="ARBA" id="ARBA00022448"/>
    </source>
</evidence>
<dbReference type="SUPFAM" id="SSF49464">
    <property type="entry name" value="Carboxypeptidase regulatory domain-like"/>
    <property type="match status" value="1"/>
</dbReference>
<keyword evidence="5" id="KW-0798">TonB box</keyword>
<feature type="domain" description="TonB-dependent receptor plug" evidence="10">
    <location>
        <begin position="115"/>
        <end position="220"/>
    </location>
</feature>
<dbReference type="EMBL" id="LNQE01000486">
    <property type="protein sequence ID" value="KUG26311.1"/>
    <property type="molecule type" value="Genomic_DNA"/>
</dbReference>
<dbReference type="GO" id="GO:0015344">
    <property type="term" value="F:siderophore uptake transmembrane transporter activity"/>
    <property type="evidence" value="ECO:0007669"/>
    <property type="project" value="TreeGrafter"/>
</dbReference>
<dbReference type="InterPro" id="IPR036942">
    <property type="entry name" value="Beta-barrel_TonB_sf"/>
</dbReference>
<evidence type="ECO:0000256" key="7">
    <source>
        <dbReference type="ARBA" id="ARBA00023170"/>
    </source>
</evidence>
<keyword evidence="2" id="KW-0813">Transport</keyword>
<dbReference type="PANTHER" id="PTHR30069">
    <property type="entry name" value="TONB-DEPENDENT OUTER MEMBRANE RECEPTOR"/>
    <property type="match status" value="1"/>
</dbReference>
<dbReference type="InterPro" id="IPR039426">
    <property type="entry name" value="TonB-dep_rcpt-like"/>
</dbReference>
<dbReference type="Pfam" id="PF07715">
    <property type="entry name" value="Plug"/>
    <property type="match status" value="1"/>
</dbReference>
<evidence type="ECO:0000256" key="6">
    <source>
        <dbReference type="ARBA" id="ARBA00023136"/>
    </source>
</evidence>
<accession>A0A0W8FZH9</accession>
<keyword evidence="4" id="KW-0732">Signal</keyword>
<dbReference type="SUPFAM" id="SSF56935">
    <property type="entry name" value="Porins"/>
    <property type="match status" value="1"/>
</dbReference>
<organism evidence="11">
    <name type="scientific">hydrocarbon metagenome</name>
    <dbReference type="NCBI Taxonomy" id="938273"/>
    <lineage>
        <taxon>unclassified sequences</taxon>
        <taxon>metagenomes</taxon>
        <taxon>ecological metagenomes</taxon>
    </lineage>
</organism>
<dbReference type="AlphaFoldDB" id="A0A0W8FZH9"/>
<evidence type="ECO:0000256" key="3">
    <source>
        <dbReference type="ARBA" id="ARBA00022692"/>
    </source>
</evidence>
<keyword evidence="7" id="KW-0675">Receptor</keyword>
<dbReference type="Gene3D" id="2.40.170.20">
    <property type="entry name" value="TonB-dependent receptor, beta-barrel domain"/>
    <property type="match status" value="1"/>
</dbReference>
<dbReference type="InterPro" id="IPR000531">
    <property type="entry name" value="Beta-barrel_TonB"/>
</dbReference>
<dbReference type="Gene3D" id="2.60.40.1120">
    <property type="entry name" value="Carboxypeptidase-like, regulatory domain"/>
    <property type="match status" value="1"/>
</dbReference>
<dbReference type="Pfam" id="PF13715">
    <property type="entry name" value="CarbopepD_reg_2"/>
    <property type="match status" value="1"/>
</dbReference>
<dbReference type="Pfam" id="PF00593">
    <property type="entry name" value="TonB_dep_Rec_b-barrel"/>
    <property type="match status" value="1"/>
</dbReference>
<dbReference type="PROSITE" id="PS52016">
    <property type="entry name" value="TONB_DEPENDENT_REC_3"/>
    <property type="match status" value="1"/>
</dbReference>
<comment type="caution">
    <text evidence="11">The sequence shown here is derived from an EMBL/GenBank/DDBJ whole genome shotgun (WGS) entry which is preliminary data.</text>
</comment>